<dbReference type="Proteomes" id="UP001156216">
    <property type="component" value="Chromosome"/>
</dbReference>
<dbReference type="AlphaFoldDB" id="A0AA46UA48"/>
<evidence type="ECO:0000313" key="2">
    <source>
        <dbReference type="EMBL" id="UYU70997.1"/>
    </source>
</evidence>
<gene>
    <name evidence="2" type="ORF">KQP59_22475</name>
</gene>
<dbReference type="InterPro" id="IPR007345">
    <property type="entry name" value="Polysacch_pyruvyl_Trfase"/>
</dbReference>
<dbReference type="GO" id="GO:0016740">
    <property type="term" value="F:transferase activity"/>
    <property type="evidence" value="ECO:0007669"/>
    <property type="project" value="UniProtKB-KW"/>
</dbReference>
<name>A0AA46UA48_BACT4</name>
<protein>
    <submittedName>
        <fullName evidence="2">Polysaccharide pyruvyl transferase family protein</fullName>
    </submittedName>
</protein>
<dbReference type="EMBL" id="CP083681">
    <property type="protein sequence ID" value="UYU70997.1"/>
    <property type="molecule type" value="Genomic_DNA"/>
</dbReference>
<evidence type="ECO:0000259" key="1">
    <source>
        <dbReference type="Pfam" id="PF04230"/>
    </source>
</evidence>
<evidence type="ECO:0000313" key="3">
    <source>
        <dbReference type="Proteomes" id="UP001156216"/>
    </source>
</evidence>
<sequence length="387" mass="45252">MKRVGLLIAYKNPNYGTMLQAFATQYIVESLGCETEIIDYTADRFNKHYPLDLGLFRFLIDAYQEKKKKAARTKFNDATFQNNIAKRKTSYVEFIHRRLHNIKEVSGFSNLCKLGSEYDAVLIGSDQKWHPGFSFGVDSSFRFVPKSVRTISYATSLGVSEYPKSYWRTSRKAWSRIDYLSVREKTGADIISKVCDNNIHAEVVVDPTYLISCEDWKKIFPVEKKFEDKYIFCYFLGNDEESKKCARRYANLKGLKLVSVVSNESYSEIDQEYADFLMTGESPDSFVNWIRGAECVFTDSFHGTAFSIMNEKQIYVFYRKNTGVKLQRHSRIDDILSLWEIKYRLITDKHREWDSYQEQPIDYTLVTQKVQSERERSMKFLKAALTF</sequence>
<keyword evidence="2" id="KW-0808">Transferase</keyword>
<reference evidence="2" key="1">
    <citation type="submission" date="2021-06" db="EMBL/GenBank/DDBJ databases">
        <title>Interrogation of the integrated mobile genetic elements in gut-associated Bacteroides with a consensus prediction approach.</title>
        <authorList>
            <person name="Campbell D.E."/>
            <person name="Leigh J.R."/>
            <person name="Kim T."/>
            <person name="England W."/>
            <person name="Whitaker R.J."/>
            <person name="Degnan P.H."/>
        </authorList>
    </citation>
    <scope>NUCLEOTIDE SEQUENCE</scope>
    <source>
        <strain evidence="2">VPI-BTDOT2</strain>
    </source>
</reference>
<feature type="domain" description="Polysaccharide pyruvyl transferase" evidence="1">
    <location>
        <begin position="14"/>
        <end position="320"/>
    </location>
</feature>
<dbReference type="RefSeq" id="WP_016267353.1">
    <property type="nucleotide sequence ID" value="NZ_CABJDH010000008.1"/>
</dbReference>
<proteinExistence type="predicted"/>
<dbReference type="Pfam" id="PF04230">
    <property type="entry name" value="PS_pyruv_trans"/>
    <property type="match status" value="1"/>
</dbReference>
<dbReference type="GeneID" id="60926560"/>
<organism evidence="2 3">
    <name type="scientific">Bacteroides thetaiotaomicron</name>
    <dbReference type="NCBI Taxonomy" id="818"/>
    <lineage>
        <taxon>Bacteria</taxon>
        <taxon>Pseudomonadati</taxon>
        <taxon>Bacteroidota</taxon>
        <taxon>Bacteroidia</taxon>
        <taxon>Bacteroidales</taxon>
        <taxon>Bacteroidaceae</taxon>
        <taxon>Bacteroides</taxon>
    </lineage>
</organism>
<accession>A0AA46UA48</accession>